<accession>A0A8K9WQ30</accession>
<dbReference type="InterPro" id="IPR010313">
    <property type="entry name" value="Glycine_N-acyltransferase"/>
</dbReference>
<reference evidence="3" key="3">
    <citation type="submission" date="2025-09" db="UniProtKB">
        <authorList>
            <consortium name="Ensembl"/>
        </authorList>
    </citation>
    <scope>IDENTIFICATION</scope>
</reference>
<dbReference type="EC" id="2.3.1.-" evidence="1"/>
<feature type="domain" description="GCN5-related N-acetyltransferase Rv2170-like" evidence="2">
    <location>
        <begin position="165"/>
        <end position="216"/>
    </location>
</feature>
<dbReference type="InterPro" id="IPR016181">
    <property type="entry name" value="Acyl_CoA_acyltransferase"/>
</dbReference>
<sequence length="228" mass="26618">RTVCEKDSTCIPEGFFYMYPRRVLLPYGFLYGINRSKPNTLEIVNDSRPDFKVIADQTQRALVRSEFMKKVHFFCMDEEILKRMVTEENAISDAVNMKGFTLVQLMMLPDPILLPQLNTGIELRVSFLNESHIDLVRWGLAGCALYVPPGKQLPKQWFLSFSRYVVNRNRGQGLAKALVSSMSRRLYSQGLPVYCFVEEENTLSYNLYNNLVFIEDPQYRATWYQFNY</sequence>
<evidence type="ECO:0000313" key="3">
    <source>
        <dbReference type="Ensembl" id="ENSOMYP00000115950.1"/>
    </source>
</evidence>
<dbReference type="Gene3D" id="3.40.630.30">
    <property type="match status" value="1"/>
</dbReference>
<dbReference type="GeneTree" id="ENSGT01010000227566"/>
<dbReference type="AlphaFoldDB" id="A0A8K9WQ30"/>
<evidence type="ECO:0000313" key="4">
    <source>
        <dbReference type="Proteomes" id="UP000694395"/>
    </source>
</evidence>
<dbReference type="GO" id="GO:0047961">
    <property type="term" value="F:glycine N-acyltransferase activity"/>
    <property type="evidence" value="ECO:0007669"/>
    <property type="project" value="InterPro"/>
</dbReference>
<reference evidence="3" key="2">
    <citation type="submission" date="2025-08" db="UniProtKB">
        <authorList>
            <consortium name="Ensembl"/>
        </authorList>
    </citation>
    <scope>IDENTIFICATION</scope>
</reference>
<dbReference type="Proteomes" id="UP000694395">
    <property type="component" value="Chromosome 23"/>
</dbReference>
<dbReference type="Pfam" id="PF08445">
    <property type="entry name" value="FR47"/>
    <property type="match status" value="1"/>
</dbReference>
<dbReference type="SUPFAM" id="SSF55729">
    <property type="entry name" value="Acyl-CoA N-acyltransferases (Nat)"/>
    <property type="match status" value="1"/>
</dbReference>
<dbReference type="Ensembl" id="ENSOMYT00000161544.1">
    <property type="protein sequence ID" value="ENSOMYP00000115950.1"/>
    <property type="gene ID" value="ENSOMYG00000056664.1"/>
</dbReference>
<keyword evidence="1" id="KW-0012">Acyltransferase</keyword>
<protein>
    <recommendedName>
        <fullName evidence="1">Glycine N-acyltransferase-like protein</fullName>
        <ecNumber evidence="1">2.3.1.-</ecNumber>
    </recommendedName>
</protein>
<dbReference type="GO" id="GO:0005739">
    <property type="term" value="C:mitochondrion"/>
    <property type="evidence" value="ECO:0007669"/>
    <property type="project" value="InterPro"/>
</dbReference>
<proteinExistence type="inferred from homology"/>
<dbReference type="PANTHER" id="PTHR15298">
    <property type="entry name" value="L-COA N-ACYLTRANSFERASE-RELATED"/>
    <property type="match status" value="1"/>
</dbReference>
<organism evidence="3 4">
    <name type="scientific">Oncorhynchus mykiss</name>
    <name type="common">Rainbow trout</name>
    <name type="synonym">Salmo gairdneri</name>
    <dbReference type="NCBI Taxonomy" id="8022"/>
    <lineage>
        <taxon>Eukaryota</taxon>
        <taxon>Metazoa</taxon>
        <taxon>Chordata</taxon>
        <taxon>Craniata</taxon>
        <taxon>Vertebrata</taxon>
        <taxon>Euteleostomi</taxon>
        <taxon>Actinopterygii</taxon>
        <taxon>Neopterygii</taxon>
        <taxon>Teleostei</taxon>
        <taxon>Protacanthopterygii</taxon>
        <taxon>Salmoniformes</taxon>
        <taxon>Salmonidae</taxon>
        <taxon>Salmoninae</taxon>
        <taxon>Oncorhynchus</taxon>
    </lineage>
</organism>
<dbReference type="PANTHER" id="PTHR15298:SF17">
    <property type="entry name" value="GLYCINE N-ACYLTRANSFERASE-LIKE PROTEIN"/>
    <property type="match status" value="1"/>
</dbReference>
<keyword evidence="1" id="KW-0808">Transferase</keyword>
<reference evidence="3" key="1">
    <citation type="submission" date="2020-07" db="EMBL/GenBank/DDBJ databases">
        <title>A long reads based de novo assembly of the rainbow trout Arlee double haploid line genome.</title>
        <authorList>
            <person name="Gao G."/>
            <person name="Palti Y."/>
        </authorList>
    </citation>
    <scope>NUCLEOTIDE SEQUENCE [LARGE SCALE GENOMIC DNA]</scope>
</reference>
<evidence type="ECO:0000259" key="2">
    <source>
        <dbReference type="Pfam" id="PF08445"/>
    </source>
</evidence>
<comment type="similarity">
    <text evidence="1">Belongs to the glycine N-acyltransferase family.</text>
</comment>
<keyword evidence="4" id="KW-1185">Reference proteome</keyword>
<name>A0A8K9WQ30_ONCMY</name>
<evidence type="ECO:0000256" key="1">
    <source>
        <dbReference type="RuleBase" id="RU368002"/>
    </source>
</evidence>
<dbReference type="InterPro" id="IPR013653">
    <property type="entry name" value="GCN5-like_dom"/>
</dbReference>